<gene>
    <name evidence="3" type="ORF">FBUS_07826</name>
</gene>
<proteinExistence type="predicted"/>
<evidence type="ECO:0000313" key="4">
    <source>
        <dbReference type="Proteomes" id="UP000728185"/>
    </source>
</evidence>
<reference evidence="3" key="1">
    <citation type="submission" date="2019-05" db="EMBL/GenBank/DDBJ databases">
        <title>Annotation for the trematode Fasciolopsis buski.</title>
        <authorList>
            <person name="Choi Y.-J."/>
        </authorList>
    </citation>
    <scope>NUCLEOTIDE SEQUENCE</scope>
    <source>
        <strain evidence="3">HT</strain>
        <tissue evidence="3">Whole worm</tissue>
    </source>
</reference>
<evidence type="ECO:0000256" key="2">
    <source>
        <dbReference type="SAM" id="MobiDB-lite"/>
    </source>
</evidence>
<feature type="coiled-coil region" evidence="1">
    <location>
        <begin position="49"/>
        <end position="97"/>
    </location>
</feature>
<sequence length="300" mass="32362">MPVTRTLSDLDTHKESRWASRTSSSNSLASVRALGPSDTDPQFYPIPSAEYLQSEIVRLRQQLQLSREDAARAANRLSQQETELANLRHMLEHMRTKPVGSNVTVQLGVMKNSALNSAGRVRNESSQRTGVGAVSGSNVNRSQTSNRKPNNDPQLVRNSSCALTPAPGATKSVIGSSASSTTFEELDDAMAKLEREQNELMREQARIRARLAASRPAVSASATRTKPRLSSNSKSTNTPLRSPKLSLNITSTNHFLGSEVARSSGTGLSNAGDGSTPCGPRIRHGPPPKPRDTASARYAY</sequence>
<dbReference type="OrthoDB" id="10469257at2759"/>
<protein>
    <submittedName>
        <fullName evidence="3">Uncharacterized protein</fullName>
    </submittedName>
</protein>
<feature type="compositionally biased region" description="Polar residues" evidence="2">
    <location>
        <begin position="124"/>
        <end position="162"/>
    </location>
</feature>
<keyword evidence="1" id="KW-0175">Coiled coil</keyword>
<dbReference type="AlphaFoldDB" id="A0A8E0S1K0"/>
<feature type="region of interest" description="Disordered" evidence="2">
    <location>
        <begin position="260"/>
        <end position="300"/>
    </location>
</feature>
<accession>A0A8E0S1K0</accession>
<comment type="caution">
    <text evidence="3">The sequence shown here is derived from an EMBL/GenBank/DDBJ whole genome shotgun (WGS) entry which is preliminary data.</text>
</comment>
<evidence type="ECO:0000256" key="1">
    <source>
        <dbReference type="SAM" id="Coils"/>
    </source>
</evidence>
<feature type="compositionally biased region" description="Low complexity" evidence="2">
    <location>
        <begin position="19"/>
        <end position="33"/>
    </location>
</feature>
<feature type="region of interest" description="Disordered" evidence="2">
    <location>
        <begin position="211"/>
        <end position="247"/>
    </location>
</feature>
<feature type="compositionally biased region" description="Polar residues" evidence="2">
    <location>
        <begin position="220"/>
        <end position="247"/>
    </location>
</feature>
<keyword evidence="4" id="KW-1185">Reference proteome</keyword>
<organism evidence="3 4">
    <name type="scientific">Fasciolopsis buskii</name>
    <dbReference type="NCBI Taxonomy" id="27845"/>
    <lineage>
        <taxon>Eukaryota</taxon>
        <taxon>Metazoa</taxon>
        <taxon>Spiralia</taxon>
        <taxon>Lophotrochozoa</taxon>
        <taxon>Platyhelminthes</taxon>
        <taxon>Trematoda</taxon>
        <taxon>Digenea</taxon>
        <taxon>Plagiorchiida</taxon>
        <taxon>Echinostomata</taxon>
        <taxon>Echinostomatoidea</taxon>
        <taxon>Fasciolidae</taxon>
        <taxon>Fasciolopsis</taxon>
    </lineage>
</organism>
<feature type="region of interest" description="Disordered" evidence="2">
    <location>
        <begin position="16"/>
        <end position="42"/>
    </location>
</feature>
<dbReference type="EMBL" id="LUCM01002924">
    <property type="protein sequence ID" value="KAA0196595.1"/>
    <property type="molecule type" value="Genomic_DNA"/>
</dbReference>
<evidence type="ECO:0000313" key="3">
    <source>
        <dbReference type="EMBL" id="KAA0196595.1"/>
    </source>
</evidence>
<feature type="compositionally biased region" description="Polar residues" evidence="2">
    <location>
        <begin position="260"/>
        <end position="273"/>
    </location>
</feature>
<name>A0A8E0S1K0_9TREM</name>
<feature type="coiled-coil region" evidence="1">
    <location>
        <begin position="183"/>
        <end position="210"/>
    </location>
</feature>
<dbReference type="Proteomes" id="UP000728185">
    <property type="component" value="Unassembled WGS sequence"/>
</dbReference>
<feature type="region of interest" description="Disordered" evidence="2">
    <location>
        <begin position="116"/>
        <end position="180"/>
    </location>
</feature>